<proteinExistence type="predicted"/>
<accession>A0AAN8YXZ5</accession>
<comment type="caution">
    <text evidence="2">The sequence shown here is derived from an EMBL/GenBank/DDBJ whole genome shotgun (WGS) entry which is preliminary data.</text>
</comment>
<gene>
    <name evidence="2" type="ORF">RJ641_017808</name>
</gene>
<dbReference type="EMBL" id="JBAMMX010000023">
    <property type="protein sequence ID" value="KAK6917057.1"/>
    <property type="molecule type" value="Genomic_DNA"/>
</dbReference>
<protein>
    <submittedName>
        <fullName evidence="2">Uncharacterized protein</fullName>
    </submittedName>
</protein>
<evidence type="ECO:0000256" key="1">
    <source>
        <dbReference type="SAM" id="MobiDB-lite"/>
    </source>
</evidence>
<evidence type="ECO:0000313" key="2">
    <source>
        <dbReference type="EMBL" id="KAK6917057.1"/>
    </source>
</evidence>
<name>A0AAN8YXZ5_9MAGN</name>
<sequence length="161" mass="18062">GESHREPPKRNNIDKYDLYPESNKDELPQDFTLQEILQQNMNYLGDIFKIIGALDGEAGDHSLLFALESKFEQAERAADILTQSQLVPTIAIWRKRSIAFSGVPFWAQLAASETEGSKLAKVNESGLTPEDIISENKFKASLMSPFWTYPAIIPFQATKSV</sequence>
<feature type="non-terminal residue" evidence="2">
    <location>
        <position position="1"/>
    </location>
</feature>
<dbReference type="Proteomes" id="UP001370490">
    <property type="component" value="Unassembled WGS sequence"/>
</dbReference>
<organism evidence="2 3">
    <name type="scientific">Dillenia turbinata</name>
    <dbReference type="NCBI Taxonomy" id="194707"/>
    <lineage>
        <taxon>Eukaryota</taxon>
        <taxon>Viridiplantae</taxon>
        <taxon>Streptophyta</taxon>
        <taxon>Embryophyta</taxon>
        <taxon>Tracheophyta</taxon>
        <taxon>Spermatophyta</taxon>
        <taxon>Magnoliopsida</taxon>
        <taxon>eudicotyledons</taxon>
        <taxon>Gunneridae</taxon>
        <taxon>Pentapetalae</taxon>
        <taxon>Dilleniales</taxon>
        <taxon>Dilleniaceae</taxon>
        <taxon>Dillenia</taxon>
    </lineage>
</organism>
<dbReference type="AlphaFoldDB" id="A0AAN8YXZ5"/>
<evidence type="ECO:0000313" key="3">
    <source>
        <dbReference type="Proteomes" id="UP001370490"/>
    </source>
</evidence>
<feature type="region of interest" description="Disordered" evidence="1">
    <location>
        <begin position="1"/>
        <end position="22"/>
    </location>
</feature>
<keyword evidence="3" id="KW-1185">Reference proteome</keyword>
<reference evidence="2 3" key="1">
    <citation type="submission" date="2023-12" db="EMBL/GenBank/DDBJ databases">
        <title>A high-quality genome assembly for Dillenia turbinata (Dilleniales).</title>
        <authorList>
            <person name="Chanderbali A."/>
        </authorList>
    </citation>
    <scope>NUCLEOTIDE SEQUENCE [LARGE SCALE GENOMIC DNA]</scope>
    <source>
        <strain evidence="2">LSX21</strain>
        <tissue evidence="2">Leaf</tissue>
    </source>
</reference>